<evidence type="ECO:0000313" key="3">
    <source>
        <dbReference type="EMBL" id="TGO20875.1"/>
    </source>
</evidence>
<dbReference type="PANTHER" id="PTHR44305:SF24">
    <property type="entry name" value="TYROSINE-PROTEIN KINASE C03B1.5-RELATED"/>
    <property type="match status" value="1"/>
</dbReference>
<feature type="domain" description="Protein kinase" evidence="2">
    <location>
        <begin position="62"/>
        <end position="487"/>
    </location>
</feature>
<organism evidence="3 4">
    <name type="scientific">Botrytis paeoniae</name>
    <dbReference type="NCBI Taxonomy" id="278948"/>
    <lineage>
        <taxon>Eukaryota</taxon>
        <taxon>Fungi</taxon>
        <taxon>Dikarya</taxon>
        <taxon>Ascomycota</taxon>
        <taxon>Pezizomycotina</taxon>
        <taxon>Leotiomycetes</taxon>
        <taxon>Helotiales</taxon>
        <taxon>Sclerotiniaceae</taxon>
        <taxon>Botrytis</taxon>
    </lineage>
</organism>
<proteinExistence type="predicted"/>
<dbReference type="InterPro" id="IPR011009">
    <property type="entry name" value="Kinase-like_dom_sf"/>
</dbReference>
<dbReference type="SUPFAM" id="SSF56112">
    <property type="entry name" value="Protein kinase-like (PK-like)"/>
    <property type="match status" value="1"/>
</dbReference>
<dbReference type="PANTHER" id="PTHR44305">
    <property type="entry name" value="SI:DKEY-192D15.2-RELATED"/>
    <property type="match status" value="1"/>
</dbReference>
<evidence type="ECO:0000256" key="1">
    <source>
        <dbReference type="SAM" id="MobiDB-lite"/>
    </source>
</evidence>
<dbReference type="GO" id="GO:0004672">
    <property type="term" value="F:protein kinase activity"/>
    <property type="evidence" value="ECO:0007669"/>
    <property type="project" value="InterPro"/>
</dbReference>
<dbReference type="InterPro" id="IPR053083">
    <property type="entry name" value="TF_kinase-domain_protein"/>
</dbReference>
<dbReference type="Gene3D" id="1.10.510.10">
    <property type="entry name" value="Transferase(Phosphotransferase) domain 1"/>
    <property type="match status" value="1"/>
</dbReference>
<gene>
    <name evidence="3" type="ORF">BPAE_0259g00050</name>
</gene>
<dbReference type="GO" id="GO:0005524">
    <property type="term" value="F:ATP binding"/>
    <property type="evidence" value="ECO:0007669"/>
    <property type="project" value="InterPro"/>
</dbReference>
<evidence type="ECO:0000313" key="4">
    <source>
        <dbReference type="Proteomes" id="UP000297910"/>
    </source>
</evidence>
<reference evidence="3 4" key="1">
    <citation type="submission" date="2017-12" db="EMBL/GenBank/DDBJ databases">
        <title>Comparative genomics of Botrytis spp.</title>
        <authorList>
            <person name="Valero-Jimenez C.A."/>
            <person name="Tapia P."/>
            <person name="Veloso J."/>
            <person name="Silva-Moreno E."/>
            <person name="Staats M."/>
            <person name="Valdes J.H."/>
            <person name="Van Kan J.A.L."/>
        </authorList>
    </citation>
    <scope>NUCLEOTIDE SEQUENCE [LARGE SCALE GENOMIC DNA]</scope>
    <source>
        <strain evidence="3 4">Bp0003</strain>
    </source>
</reference>
<dbReference type="SMART" id="SM00220">
    <property type="entry name" value="S_TKc"/>
    <property type="match status" value="1"/>
</dbReference>
<dbReference type="PROSITE" id="PS00108">
    <property type="entry name" value="PROTEIN_KINASE_ST"/>
    <property type="match status" value="1"/>
</dbReference>
<dbReference type="InterPro" id="IPR000719">
    <property type="entry name" value="Prot_kinase_dom"/>
</dbReference>
<protein>
    <recommendedName>
        <fullName evidence="2">Protein kinase domain-containing protein</fullName>
    </recommendedName>
</protein>
<accession>A0A4Z1F8I5</accession>
<sequence>MTLLLPGETWNEAELRLGFRLEQAPPKMHHATQQEMTARGKAWLASEPLWSAESRMGPEPSWTGVKIVGEGGNGTAGKWRLTYRQPPEGTPGRMPFESIVVKQQGGGWGDLREESEIYELLRHTNSQHLVKMFRRIYEDRGLNTVYADRNGPVHRIYLEDCEKGDLSSRIFERFRDRFIFDENEIWDTFHCIARGLYAMHCGHEDLNEDRWDRDEIVHFDFKAQNVFMGAGPRDDEHRGALVMKIGDYGHSAEVPLEQDLLYNFKHRPLGTERYKLPRVDFFCKEQLRTRERPLERPWMDPMPKSMREAGDGNVLNNLRYGTHSNIWQLGLIIWQMIHTTEWCQDGNPSLAYEVDANVEWEGDERYRQPGPPGRFALKLYKVANTWLGLNEEVGGVHTLATQDDIDFYSGLYDALPFEPEADIDPDQPEEQKAMAKTKRGIENQAREKVRKDRLYSDTLHKLVMDCLIVQGEARIHIEDLYRKTQQLKRMYQELVPPLLPAPYSPEPDLGELPPPWNDITTKPGGGLGKPVIEEAETYPLDLFELFYATVEHEKVEDVIKWARENPIETMSDYETVHARELILRNRQSFNNYMSESRRARGQRIKPQYKVPAPFPENWKHGVLQDNSRRGGPLGLSPPSLSQQQHGALRVMNPDGGPPLSVINEGDERPTHNQGNPRGPRNFSYEADTTPSYLRHFESTPEHMKPASLRETPEYMRGPTRPVGYAGGDFGDFESIRITSASGEGQDRPHFGDQPSMESIDIGGGIVIGGAGRRRASRKKSSEKVVWPEFPLGLQEDVDKSFLLRALAIPELKDSILFCTVTEFKGKEKFLKGIIYLTSLLTTTTVYQMKEMLTEKETGIPVKKMKLMGYDHLSVFREFDDEEERAAIREIEIFLHDVRQADEKEEEDV</sequence>
<comment type="caution">
    <text evidence="3">The sequence shown here is derived from an EMBL/GenBank/DDBJ whole genome shotgun (WGS) entry which is preliminary data.</text>
</comment>
<dbReference type="PROSITE" id="PS50011">
    <property type="entry name" value="PROTEIN_KINASE_DOM"/>
    <property type="match status" value="1"/>
</dbReference>
<dbReference type="EMBL" id="PQXI01000258">
    <property type="protein sequence ID" value="TGO20875.1"/>
    <property type="molecule type" value="Genomic_DNA"/>
</dbReference>
<feature type="compositionally biased region" description="Low complexity" evidence="1">
    <location>
        <begin position="634"/>
        <end position="644"/>
    </location>
</feature>
<evidence type="ECO:0000259" key="2">
    <source>
        <dbReference type="PROSITE" id="PS50011"/>
    </source>
</evidence>
<feature type="region of interest" description="Disordered" evidence="1">
    <location>
        <begin position="609"/>
        <end position="686"/>
    </location>
</feature>
<dbReference type="InterPro" id="IPR008271">
    <property type="entry name" value="Ser/Thr_kinase_AS"/>
</dbReference>
<keyword evidence="4" id="KW-1185">Reference proteome</keyword>
<dbReference type="AlphaFoldDB" id="A0A4Z1F8I5"/>
<name>A0A4Z1F8I5_9HELO</name>
<dbReference type="Proteomes" id="UP000297910">
    <property type="component" value="Unassembled WGS sequence"/>
</dbReference>